<evidence type="ECO:0000313" key="3">
    <source>
        <dbReference type="EMBL" id="ORX68809.1"/>
    </source>
</evidence>
<dbReference type="PANTHER" id="PTHR12790">
    <property type="entry name" value="TRANSCRIPTION INITIATION FACTOR IA RRN3"/>
    <property type="match status" value="1"/>
</dbReference>
<feature type="compositionally biased region" description="Acidic residues" evidence="2">
    <location>
        <begin position="280"/>
        <end position="306"/>
    </location>
</feature>
<dbReference type="InterPro" id="IPR007991">
    <property type="entry name" value="RNA_pol_I_trans_ini_fac_RRN3"/>
</dbReference>
<name>A0A1Y1W5J2_9FUNG</name>
<dbReference type="GeneID" id="63804613"/>
<dbReference type="GO" id="GO:0005634">
    <property type="term" value="C:nucleus"/>
    <property type="evidence" value="ECO:0007669"/>
    <property type="project" value="TreeGrafter"/>
</dbReference>
<sequence length="681" mass="76321">MANNKTVSFKEPIRLPVATTGEQQLPAGLAIDKAVFLRKFTENALQQVKEGKMDEYFKLIKVFSYTRNASPLTADKYAEEVSPWLAALSENVSSLTITYRDLINTIFFSDWVVNPDERFVHRYATLVIQILSAHPAWVPYAMNSMVRWFSFGSHKGEEGAGIVHERVHAVIKEVYRTIPTCGTSLAAAIVEKCPFKTAKINVQVVFLQNTLRCLEYAESVRKDVLAVVLNRVIQIDVEVQVELEDLEEEEEEMQQKQAEPEEDGVFEFEDDDVDTKGNDDGDAPSESDSGSDSDSSDDEDDEDEENDLGKVSYDARPIISKLDAMMNVLFAWLDRHIALDLQQGAMPESASRLFLLILDLFDTIILPTFKSRYTQFFVFFLCAKDPQYADVFLGTMMGKVGDPVRNLNTGRVSSVAKVAAASYLGSFVARAAFISTQIVRNVMGVLVQWANAYLDWQEQQEKDPVRSYAQALSSKAVSASSLHVDFERHAVFYAVTQAVLYLFCFRWRDLATAQDGQPLVETELDSLRWCPEVEGIQRVVFSKLNPLRACSAAVAQQFAAVASQTNFLFCYALIQQNKRSTNTEESDEPARNSISNLLRKELDTFFPFDPMALPISRQYIDPIYLEWRNVGGDDDDDEDSDEDGEPIEGAGDDDDDEEGVVDQMIAMSISPVPPLGAAFPC</sequence>
<dbReference type="STRING" id="61395.A0A1Y1W5J2"/>
<evidence type="ECO:0000256" key="2">
    <source>
        <dbReference type="SAM" id="MobiDB-lite"/>
    </source>
</evidence>
<dbReference type="GO" id="GO:0001042">
    <property type="term" value="F:RNA polymerase I core binding"/>
    <property type="evidence" value="ECO:0007669"/>
    <property type="project" value="TreeGrafter"/>
</dbReference>
<dbReference type="GO" id="GO:0006361">
    <property type="term" value="P:transcription initiation at RNA polymerase I promoter"/>
    <property type="evidence" value="ECO:0007669"/>
    <property type="project" value="InterPro"/>
</dbReference>
<organism evidence="3 4">
    <name type="scientific">Linderina pennispora</name>
    <dbReference type="NCBI Taxonomy" id="61395"/>
    <lineage>
        <taxon>Eukaryota</taxon>
        <taxon>Fungi</taxon>
        <taxon>Fungi incertae sedis</taxon>
        <taxon>Zoopagomycota</taxon>
        <taxon>Kickxellomycotina</taxon>
        <taxon>Kickxellomycetes</taxon>
        <taxon>Kickxellales</taxon>
        <taxon>Kickxellaceae</taxon>
        <taxon>Linderina</taxon>
    </lineage>
</organism>
<dbReference type="GO" id="GO:0001181">
    <property type="term" value="F:RNA polymerase I general transcription initiation factor activity"/>
    <property type="evidence" value="ECO:0007669"/>
    <property type="project" value="InterPro"/>
</dbReference>
<accession>A0A1Y1W5J2</accession>
<keyword evidence="3" id="KW-0648">Protein biosynthesis</keyword>
<feature type="compositionally biased region" description="Acidic residues" evidence="2">
    <location>
        <begin position="260"/>
        <end position="273"/>
    </location>
</feature>
<dbReference type="Proteomes" id="UP000193922">
    <property type="component" value="Unassembled WGS sequence"/>
</dbReference>
<dbReference type="AlphaFoldDB" id="A0A1Y1W5J2"/>
<dbReference type="EMBL" id="MCFD01000009">
    <property type="protein sequence ID" value="ORX68809.1"/>
    <property type="molecule type" value="Genomic_DNA"/>
</dbReference>
<comment type="similarity">
    <text evidence="1">Belongs to the RRN3 family.</text>
</comment>
<dbReference type="Pfam" id="PF05327">
    <property type="entry name" value="RRN3"/>
    <property type="match status" value="1"/>
</dbReference>
<reference evidence="3 4" key="1">
    <citation type="submission" date="2016-07" db="EMBL/GenBank/DDBJ databases">
        <title>Pervasive Adenine N6-methylation of Active Genes in Fungi.</title>
        <authorList>
            <consortium name="DOE Joint Genome Institute"/>
            <person name="Mondo S.J."/>
            <person name="Dannebaum R.O."/>
            <person name="Kuo R.C."/>
            <person name="Labutti K."/>
            <person name="Haridas S."/>
            <person name="Kuo A."/>
            <person name="Salamov A."/>
            <person name="Ahrendt S.R."/>
            <person name="Lipzen A."/>
            <person name="Sullivan W."/>
            <person name="Andreopoulos W.B."/>
            <person name="Clum A."/>
            <person name="Lindquist E."/>
            <person name="Daum C."/>
            <person name="Ramamoorthy G.K."/>
            <person name="Gryganskyi A."/>
            <person name="Culley D."/>
            <person name="Magnuson J.K."/>
            <person name="James T.Y."/>
            <person name="O'Malley M.A."/>
            <person name="Stajich J.E."/>
            <person name="Spatafora J.W."/>
            <person name="Visel A."/>
            <person name="Grigoriev I.V."/>
        </authorList>
    </citation>
    <scope>NUCLEOTIDE SEQUENCE [LARGE SCALE GENOMIC DNA]</scope>
    <source>
        <strain evidence="3 4">ATCC 12442</strain>
    </source>
</reference>
<gene>
    <name evidence="3" type="ORF">DL89DRAFT_268583</name>
</gene>
<comment type="caution">
    <text evidence="3">The sequence shown here is derived from an EMBL/GenBank/DDBJ whole genome shotgun (WGS) entry which is preliminary data.</text>
</comment>
<evidence type="ECO:0000313" key="4">
    <source>
        <dbReference type="Proteomes" id="UP000193922"/>
    </source>
</evidence>
<protein>
    <submittedName>
        <fullName evidence="3">RNA polymerase I-specific transcription initiation factor RRN3</fullName>
    </submittedName>
</protein>
<keyword evidence="4" id="KW-1185">Reference proteome</keyword>
<dbReference type="RefSeq" id="XP_040742591.1">
    <property type="nucleotide sequence ID" value="XM_040887965.1"/>
</dbReference>
<keyword evidence="3" id="KW-0396">Initiation factor</keyword>
<feature type="compositionally biased region" description="Acidic residues" evidence="2">
    <location>
        <begin position="632"/>
        <end position="660"/>
    </location>
</feature>
<dbReference type="GO" id="GO:0003743">
    <property type="term" value="F:translation initiation factor activity"/>
    <property type="evidence" value="ECO:0007669"/>
    <property type="project" value="UniProtKB-KW"/>
</dbReference>
<feature type="region of interest" description="Disordered" evidence="2">
    <location>
        <begin position="630"/>
        <end position="660"/>
    </location>
</feature>
<dbReference type="OrthoDB" id="26970at2759"/>
<feature type="region of interest" description="Disordered" evidence="2">
    <location>
        <begin position="245"/>
        <end position="310"/>
    </location>
</feature>
<dbReference type="PANTHER" id="PTHR12790:SF0">
    <property type="entry name" value="RNA POLYMERASE I-SPECIFIC TRANSCRIPTION INITIATION FACTOR RRN3-RELATED"/>
    <property type="match status" value="1"/>
</dbReference>
<evidence type="ECO:0000256" key="1">
    <source>
        <dbReference type="ARBA" id="ARBA00010098"/>
    </source>
</evidence>
<proteinExistence type="inferred from homology"/>